<evidence type="ECO:0000259" key="1">
    <source>
        <dbReference type="Pfam" id="PF07693"/>
    </source>
</evidence>
<evidence type="ECO:0000313" key="3">
    <source>
        <dbReference type="Proteomes" id="UP000236959"/>
    </source>
</evidence>
<accession>A0A2S3UYF4</accession>
<protein>
    <submittedName>
        <fullName evidence="2">KAP-like P-loop domain-containing protein</fullName>
    </submittedName>
</protein>
<dbReference type="Pfam" id="PF07693">
    <property type="entry name" value="KAP_NTPase"/>
    <property type="match status" value="1"/>
</dbReference>
<dbReference type="AlphaFoldDB" id="A0A2S3UYF4"/>
<dbReference type="InterPro" id="IPR027417">
    <property type="entry name" value="P-loop_NTPase"/>
</dbReference>
<dbReference type="RefSeq" id="WP_103221750.1">
    <property type="nucleotide sequence ID" value="NZ_PPCN01000002.1"/>
</dbReference>
<keyword evidence="3" id="KW-1185">Reference proteome</keyword>
<reference evidence="2 3" key="1">
    <citation type="submission" date="2018-01" db="EMBL/GenBank/DDBJ databases">
        <title>Genomic Encyclopedia of Archaeal and Bacterial Type Strains, Phase II (KMG-II): from individual species to whole genera.</title>
        <authorList>
            <person name="Goeker M."/>
        </authorList>
    </citation>
    <scope>NUCLEOTIDE SEQUENCE [LARGE SCALE GENOMIC DNA]</scope>
    <source>
        <strain evidence="2 3">DSM 17023</strain>
    </source>
</reference>
<proteinExistence type="predicted"/>
<gene>
    <name evidence="2" type="ORF">CLV41_102160</name>
</gene>
<feature type="domain" description="KAP NTPase" evidence="1">
    <location>
        <begin position="43"/>
        <end position="285"/>
    </location>
</feature>
<dbReference type="SUPFAM" id="SSF52540">
    <property type="entry name" value="P-loop containing nucleoside triphosphate hydrolases"/>
    <property type="match status" value="1"/>
</dbReference>
<name>A0A2S3UYF4_9HYPH</name>
<evidence type="ECO:0000313" key="2">
    <source>
        <dbReference type="EMBL" id="POF32755.1"/>
    </source>
</evidence>
<dbReference type="EMBL" id="PPCN01000002">
    <property type="protein sequence ID" value="POF32755.1"/>
    <property type="molecule type" value="Genomic_DNA"/>
</dbReference>
<comment type="caution">
    <text evidence="2">The sequence shown here is derived from an EMBL/GenBank/DDBJ whole genome shotgun (WGS) entry which is preliminary data.</text>
</comment>
<dbReference type="Proteomes" id="UP000236959">
    <property type="component" value="Unassembled WGS sequence"/>
</dbReference>
<dbReference type="OrthoDB" id="88903at2"/>
<dbReference type="InterPro" id="IPR011646">
    <property type="entry name" value="KAP_P-loop"/>
</dbReference>
<organism evidence="2 3">
    <name type="scientific">Roseibium marinum</name>
    <dbReference type="NCBI Taxonomy" id="281252"/>
    <lineage>
        <taxon>Bacteria</taxon>
        <taxon>Pseudomonadati</taxon>
        <taxon>Pseudomonadota</taxon>
        <taxon>Alphaproteobacteria</taxon>
        <taxon>Hyphomicrobiales</taxon>
        <taxon>Stappiaceae</taxon>
        <taxon>Roseibium</taxon>
    </lineage>
</organism>
<sequence>MSNLDTKIQDIWKEDKLSRKNDAKFLITFLRNRLSERQKSGQKKSYVLNIDAGWGRGKSFFMKRLTEHLIAEDYLVVSVNAWKDDHAEDPLLAVMSAADSELTKHLPDDQFAKQQLQRMKRDTARVLTAISKGAFRHWLHKAIGDGADAVEEFLNLEVEENENSMIDASGKSGANEIIKVLNSKTDSLFSQFRKSQQAIENFKGQMEKTIQLISSGNKKTPLFILIDELDRCRPIYAIQLLERVKHIFEIDDVVFIVATDTDQLQHSINAIYGNGFDSQRYLKRFFDRTYLFEPPEIDKYVDLLCETLSESDEVLRIPLENDEGLATFLADCFTGLDLSLRDVEQCMDILRSVVTVWPYGHLPIQMSVLVPIVVTFQQLGLRNSLREIYEDFLTLVQKSKRKMDFRSYSMHHQHGQAPERVNIANIFKYFVSAGAKNLPELTSEQLGSAWADWVRRQYSEEYHTLYGGGSIVGNEPSSVVKQYPEFVRSAGRLMSNIDGQE</sequence>